<evidence type="ECO:0000313" key="3">
    <source>
        <dbReference type="Proteomes" id="UP001152798"/>
    </source>
</evidence>
<dbReference type="SUPFAM" id="SSF56219">
    <property type="entry name" value="DNase I-like"/>
    <property type="match status" value="1"/>
</dbReference>
<feature type="domain" description="Endonuclease/exonuclease/phosphatase" evidence="1">
    <location>
        <begin position="162"/>
        <end position="518"/>
    </location>
</feature>
<keyword evidence="3" id="KW-1185">Reference proteome</keyword>
<accession>A0A9P0E5K0</accession>
<dbReference type="PANTHER" id="PTHR12121:SF34">
    <property type="entry name" value="PROTEIN ANGEL"/>
    <property type="match status" value="1"/>
</dbReference>
<dbReference type="OrthoDB" id="10253982at2759"/>
<protein>
    <recommendedName>
        <fullName evidence="1">Endonuclease/exonuclease/phosphatase domain-containing protein</fullName>
    </recommendedName>
</protein>
<evidence type="ECO:0000259" key="1">
    <source>
        <dbReference type="Pfam" id="PF03372"/>
    </source>
</evidence>
<organism evidence="2 3">
    <name type="scientific">Nezara viridula</name>
    <name type="common">Southern green stink bug</name>
    <name type="synonym">Cimex viridulus</name>
    <dbReference type="NCBI Taxonomy" id="85310"/>
    <lineage>
        <taxon>Eukaryota</taxon>
        <taxon>Metazoa</taxon>
        <taxon>Ecdysozoa</taxon>
        <taxon>Arthropoda</taxon>
        <taxon>Hexapoda</taxon>
        <taxon>Insecta</taxon>
        <taxon>Pterygota</taxon>
        <taxon>Neoptera</taxon>
        <taxon>Paraneoptera</taxon>
        <taxon>Hemiptera</taxon>
        <taxon>Heteroptera</taxon>
        <taxon>Panheteroptera</taxon>
        <taxon>Pentatomomorpha</taxon>
        <taxon>Pentatomoidea</taxon>
        <taxon>Pentatomidae</taxon>
        <taxon>Pentatominae</taxon>
        <taxon>Nezara</taxon>
    </lineage>
</organism>
<dbReference type="InterPro" id="IPR050410">
    <property type="entry name" value="CCR4/nocturin_mRNA_transcr"/>
</dbReference>
<reference evidence="2" key="1">
    <citation type="submission" date="2022-01" db="EMBL/GenBank/DDBJ databases">
        <authorList>
            <person name="King R."/>
        </authorList>
    </citation>
    <scope>NUCLEOTIDE SEQUENCE</scope>
</reference>
<dbReference type="InterPro" id="IPR036691">
    <property type="entry name" value="Endo/exonu/phosph_ase_sf"/>
</dbReference>
<proteinExistence type="predicted"/>
<gene>
    <name evidence="2" type="ORF">NEZAVI_LOCUS1493</name>
</gene>
<name>A0A9P0E5K0_NEZVI</name>
<dbReference type="Gene3D" id="3.60.10.10">
    <property type="entry name" value="Endonuclease/exonuclease/phosphatase"/>
    <property type="match status" value="1"/>
</dbReference>
<dbReference type="AlphaFoldDB" id="A0A9P0E5K0"/>
<dbReference type="GO" id="GO:0000175">
    <property type="term" value="F:3'-5'-RNA exonuclease activity"/>
    <property type="evidence" value="ECO:0007669"/>
    <property type="project" value="TreeGrafter"/>
</dbReference>
<dbReference type="InterPro" id="IPR005135">
    <property type="entry name" value="Endo/exonuclease/phosphatase"/>
</dbReference>
<evidence type="ECO:0000313" key="2">
    <source>
        <dbReference type="EMBL" id="CAH1390263.1"/>
    </source>
</evidence>
<sequence length="528" mass="60236">MHNFSGLNLNQLFYRVVFNKLDSFQILGCFFHEKFKSVFSTYSCPLKYIAKPTESLSSQSTKARLNHFKKEMINSEMSFYISTGGNVTSTDNGIYPGTSVCFQFWVTNDLLKLVAVCNLPEAIRLGKSSKGSIETLRRYESFDETTHYSDFDSGMETTLKVMSYNVLSQTLLEQHHYLYEKQSSKILNWSYRSKLILAEILTVNPDVLCLQEVEGNHIPTFYKTLERYGYQGVTKMKTGYKPDGLAIFFKVPLIKLVELETVEFKQPAVIQLATRDNVGLIAKLEKNGKKFLVANTHLLYNPKRTEVRLAQLQIFLAEIDRIKRKDPDGLDILLMGDLNSTPHSPVLTLLNQGKLLSTYRPLPPCLGVSPECVHLEKEIPPVQWRRKSIELSPALLVFHQTPSPIPLESSYQEILLFFVVPFIPWSSFSSLPVSLGLIDLSSDSASYLLSHPFKFHSVYDLKENSNRGVTTFQHGWVLVDYMFYSDGIRLMSRLSLPTAAECDLHVRFLPNEFNPSDHLPLVGEFIIY</sequence>
<dbReference type="PANTHER" id="PTHR12121">
    <property type="entry name" value="CARBON CATABOLITE REPRESSOR PROTEIN 4"/>
    <property type="match status" value="1"/>
</dbReference>
<dbReference type="EMBL" id="OV725077">
    <property type="protein sequence ID" value="CAH1390263.1"/>
    <property type="molecule type" value="Genomic_DNA"/>
</dbReference>
<dbReference type="Proteomes" id="UP001152798">
    <property type="component" value="Chromosome 1"/>
</dbReference>
<dbReference type="Pfam" id="PF03372">
    <property type="entry name" value="Exo_endo_phos"/>
    <property type="match status" value="1"/>
</dbReference>